<dbReference type="Proteomes" id="UP000410984">
    <property type="component" value="Unassembled WGS sequence"/>
</dbReference>
<evidence type="ECO:0000259" key="1">
    <source>
        <dbReference type="Pfam" id="PF01850"/>
    </source>
</evidence>
<dbReference type="Gene3D" id="3.40.50.1010">
    <property type="entry name" value="5'-nuclease"/>
    <property type="match status" value="1"/>
</dbReference>
<protein>
    <recommendedName>
        <fullName evidence="1">PIN domain-containing protein</fullName>
    </recommendedName>
</protein>
<dbReference type="Pfam" id="PF01850">
    <property type="entry name" value="PIN"/>
    <property type="match status" value="1"/>
</dbReference>
<accession>A0A509EEQ2</accession>
<feature type="domain" description="PIN" evidence="1">
    <location>
        <begin position="6"/>
        <end position="122"/>
    </location>
</feature>
<dbReference type="SUPFAM" id="SSF88723">
    <property type="entry name" value="PIN domain-like"/>
    <property type="match status" value="1"/>
</dbReference>
<dbReference type="AlphaFoldDB" id="A0A509EEQ2"/>
<dbReference type="InterPro" id="IPR029060">
    <property type="entry name" value="PIN-like_dom_sf"/>
</dbReference>
<organism evidence="2 3">
    <name type="scientific">Methylobacterium symbioticum</name>
    <dbReference type="NCBI Taxonomy" id="2584084"/>
    <lineage>
        <taxon>Bacteria</taxon>
        <taxon>Pseudomonadati</taxon>
        <taxon>Pseudomonadota</taxon>
        <taxon>Alphaproteobacteria</taxon>
        <taxon>Hyphomicrobiales</taxon>
        <taxon>Methylobacteriaceae</taxon>
        <taxon>Methylobacterium</taxon>
    </lineage>
</organism>
<dbReference type="InterPro" id="IPR002716">
    <property type="entry name" value="PIN_dom"/>
</dbReference>
<reference evidence="2 3" key="1">
    <citation type="submission" date="2019-06" db="EMBL/GenBank/DDBJ databases">
        <authorList>
            <person name="Rodrigo-Torres L."/>
            <person name="Arahal R. D."/>
            <person name="Lucena T."/>
        </authorList>
    </citation>
    <scope>NUCLEOTIDE SEQUENCE [LARGE SCALE GENOMIC DNA]</scope>
    <source>
        <strain evidence="2 3">SB0023/3</strain>
    </source>
</reference>
<name>A0A509EEQ2_9HYPH</name>
<dbReference type="EMBL" id="CABFPH010000031">
    <property type="protein sequence ID" value="VUD71919.1"/>
    <property type="molecule type" value="Genomic_DNA"/>
</dbReference>
<keyword evidence="3" id="KW-1185">Reference proteome</keyword>
<proteinExistence type="predicted"/>
<gene>
    <name evidence="2" type="ORF">MET9862_02511</name>
</gene>
<sequence length="149" mass="17097">MMTDRVFIDTNVLVYARDGRNADKRHRARGWLAAITDSYSARTNLQVLNELTRWILRNESSRPLGEIQDEIAALRGWGDRPLDGEELDLAWAVRDKLGYQWFDCLLVAAAHVQGCRYFLTEDMAHGASFQGVTLINPFRLSPDELFLRN</sequence>
<evidence type="ECO:0000313" key="3">
    <source>
        <dbReference type="Proteomes" id="UP000410984"/>
    </source>
</evidence>
<evidence type="ECO:0000313" key="2">
    <source>
        <dbReference type="EMBL" id="VUD71919.1"/>
    </source>
</evidence>
<dbReference type="CDD" id="cd18692">
    <property type="entry name" value="PIN_VapC-like"/>
    <property type="match status" value="1"/>
</dbReference>